<keyword evidence="4 9" id="KW-0812">Transmembrane</keyword>
<evidence type="ECO:0000256" key="3">
    <source>
        <dbReference type="ARBA" id="ARBA00022448"/>
    </source>
</evidence>
<dbReference type="GO" id="GO:0140359">
    <property type="term" value="F:ABC-type transporter activity"/>
    <property type="evidence" value="ECO:0007669"/>
    <property type="project" value="InterPro"/>
</dbReference>
<accession>A0A210PU43</accession>
<evidence type="ECO:0000313" key="12">
    <source>
        <dbReference type="Proteomes" id="UP000242188"/>
    </source>
</evidence>
<evidence type="ECO:0000256" key="1">
    <source>
        <dbReference type="ARBA" id="ARBA00004141"/>
    </source>
</evidence>
<dbReference type="CDD" id="cd03213">
    <property type="entry name" value="ABCG_EPDR"/>
    <property type="match status" value="1"/>
</dbReference>
<feature type="transmembrane region" description="Helical" evidence="9">
    <location>
        <begin position="557"/>
        <end position="578"/>
    </location>
</feature>
<comment type="similarity">
    <text evidence="2">Belongs to the ABC transporter superfamily. ABCG family. Eye pigment precursor importer (TC 3.A.1.204) subfamily.</text>
</comment>
<dbReference type="InterPro" id="IPR003439">
    <property type="entry name" value="ABC_transporter-like_ATP-bd"/>
</dbReference>
<feature type="transmembrane region" description="Helical" evidence="9">
    <location>
        <begin position="448"/>
        <end position="465"/>
    </location>
</feature>
<keyword evidence="6" id="KW-0067">ATP-binding</keyword>
<gene>
    <name evidence="11" type="ORF">KP79_PYT19662</name>
</gene>
<dbReference type="InterPro" id="IPR043926">
    <property type="entry name" value="ABCG_dom"/>
</dbReference>
<keyword evidence="8 9" id="KW-0472">Membrane</keyword>
<dbReference type="GO" id="GO:0005524">
    <property type="term" value="F:ATP binding"/>
    <property type="evidence" value="ECO:0007669"/>
    <property type="project" value="UniProtKB-KW"/>
</dbReference>
<protein>
    <submittedName>
        <fullName evidence="11">Protein white</fullName>
    </submittedName>
</protein>
<dbReference type="OrthoDB" id="66620at2759"/>
<dbReference type="PANTHER" id="PTHR48041:SF139">
    <property type="entry name" value="PROTEIN SCARLET"/>
    <property type="match status" value="1"/>
</dbReference>
<comment type="caution">
    <text evidence="11">The sequence shown here is derived from an EMBL/GenBank/DDBJ whole genome shotgun (WGS) entry which is preliminary data.</text>
</comment>
<dbReference type="GO" id="GO:0005886">
    <property type="term" value="C:plasma membrane"/>
    <property type="evidence" value="ECO:0007669"/>
    <property type="project" value="TreeGrafter"/>
</dbReference>
<dbReference type="InterPro" id="IPR003593">
    <property type="entry name" value="AAA+_ATPase"/>
</dbReference>
<dbReference type="PROSITE" id="PS00211">
    <property type="entry name" value="ABC_TRANSPORTER_1"/>
    <property type="match status" value="1"/>
</dbReference>
<feature type="transmembrane region" description="Helical" evidence="9">
    <location>
        <begin position="506"/>
        <end position="523"/>
    </location>
</feature>
<dbReference type="Gene3D" id="3.40.50.300">
    <property type="entry name" value="P-loop containing nucleotide triphosphate hydrolases"/>
    <property type="match status" value="1"/>
</dbReference>
<dbReference type="Pfam" id="PF00005">
    <property type="entry name" value="ABC_tran"/>
    <property type="match status" value="1"/>
</dbReference>
<dbReference type="InterPro" id="IPR017871">
    <property type="entry name" value="ABC_transporter-like_CS"/>
</dbReference>
<dbReference type="Proteomes" id="UP000242188">
    <property type="component" value="Unassembled WGS sequence"/>
</dbReference>
<dbReference type="Pfam" id="PF19055">
    <property type="entry name" value="ABC2_membrane_7"/>
    <property type="match status" value="1"/>
</dbReference>
<feature type="transmembrane region" description="Helical" evidence="9">
    <location>
        <begin position="477"/>
        <end position="500"/>
    </location>
</feature>
<dbReference type="EMBL" id="NEDP02005493">
    <property type="protein sequence ID" value="OWF39975.1"/>
    <property type="molecule type" value="Genomic_DNA"/>
</dbReference>
<dbReference type="InterPro" id="IPR050352">
    <property type="entry name" value="ABCG_transporters"/>
</dbReference>
<evidence type="ECO:0000313" key="11">
    <source>
        <dbReference type="EMBL" id="OWF39975.1"/>
    </source>
</evidence>
<name>A0A210PU43_MIZYE</name>
<dbReference type="AlphaFoldDB" id="A0A210PU43"/>
<keyword evidence="3" id="KW-0813">Transport</keyword>
<feature type="domain" description="ABC transporter" evidence="10">
    <location>
        <begin position="94"/>
        <end position="350"/>
    </location>
</feature>
<evidence type="ECO:0000256" key="6">
    <source>
        <dbReference type="ARBA" id="ARBA00022840"/>
    </source>
</evidence>
<dbReference type="PANTHER" id="PTHR48041">
    <property type="entry name" value="ABC TRANSPORTER G FAMILY MEMBER 28"/>
    <property type="match status" value="1"/>
</dbReference>
<evidence type="ECO:0000256" key="4">
    <source>
        <dbReference type="ARBA" id="ARBA00022692"/>
    </source>
</evidence>
<keyword evidence="5" id="KW-0547">Nucleotide-binding</keyword>
<evidence type="ECO:0000256" key="5">
    <source>
        <dbReference type="ARBA" id="ARBA00022741"/>
    </source>
</evidence>
<proteinExistence type="inferred from homology"/>
<dbReference type="STRING" id="6573.A0A210PU43"/>
<organism evidence="11 12">
    <name type="scientific">Mizuhopecten yessoensis</name>
    <name type="common">Japanese scallop</name>
    <name type="synonym">Patinopecten yessoensis</name>
    <dbReference type="NCBI Taxonomy" id="6573"/>
    <lineage>
        <taxon>Eukaryota</taxon>
        <taxon>Metazoa</taxon>
        <taxon>Spiralia</taxon>
        <taxon>Lophotrochozoa</taxon>
        <taxon>Mollusca</taxon>
        <taxon>Bivalvia</taxon>
        <taxon>Autobranchia</taxon>
        <taxon>Pteriomorphia</taxon>
        <taxon>Pectinida</taxon>
        <taxon>Pectinoidea</taxon>
        <taxon>Pectinidae</taxon>
        <taxon>Mizuhopecten</taxon>
    </lineage>
</organism>
<comment type="subcellular location">
    <subcellularLocation>
        <location evidence="1">Membrane</location>
        <topology evidence="1">Multi-pass membrane protein</topology>
    </subcellularLocation>
</comment>
<dbReference type="SUPFAM" id="SSF52540">
    <property type="entry name" value="P-loop containing nucleoside triphosphate hydrolases"/>
    <property type="match status" value="1"/>
</dbReference>
<reference evidence="11 12" key="1">
    <citation type="journal article" date="2017" name="Nat. Ecol. Evol.">
        <title>Scallop genome provides insights into evolution of bilaterian karyotype and development.</title>
        <authorList>
            <person name="Wang S."/>
            <person name="Zhang J."/>
            <person name="Jiao W."/>
            <person name="Li J."/>
            <person name="Xun X."/>
            <person name="Sun Y."/>
            <person name="Guo X."/>
            <person name="Huan P."/>
            <person name="Dong B."/>
            <person name="Zhang L."/>
            <person name="Hu X."/>
            <person name="Sun X."/>
            <person name="Wang J."/>
            <person name="Zhao C."/>
            <person name="Wang Y."/>
            <person name="Wang D."/>
            <person name="Huang X."/>
            <person name="Wang R."/>
            <person name="Lv J."/>
            <person name="Li Y."/>
            <person name="Zhang Z."/>
            <person name="Liu B."/>
            <person name="Lu W."/>
            <person name="Hui Y."/>
            <person name="Liang J."/>
            <person name="Zhou Z."/>
            <person name="Hou R."/>
            <person name="Li X."/>
            <person name="Liu Y."/>
            <person name="Li H."/>
            <person name="Ning X."/>
            <person name="Lin Y."/>
            <person name="Zhao L."/>
            <person name="Xing Q."/>
            <person name="Dou J."/>
            <person name="Li Y."/>
            <person name="Mao J."/>
            <person name="Guo H."/>
            <person name="Dou H."/>
            <person name="Li T."/>
            <person name="Mu C."/>
            <person name="Jiang W."/>
            <person name="Fu Q."/>
            <person name="Fu X."/>
            <person name="Miao Y."/>
            <person name="Liu J."/>
            <person name="Yu Q."/>
            <person name="Li R."/>
            <person name="Liao H."/>
            <person name="Li X."/>
            <person name="Kong Y."/>
            <person name="Jiang Z."/>
            <person name="Chourrout D."/>
            <person name="Li R."/>
            <person name="Bao Z."/>
        </authorList>
    </citation>
    <scope>NUCLEOTIDE SEQUENCE [LARGE SCALE GENOMIC DNA]</scope>
    <source>
        <strain evidence="11 12">PY_sf001</strain>
    </source>
</reference>
<dbReference type="GO" id="GO:0016887">
    <property type="term" value="F:ATP hydrolysis activity"/>
    <property type="evidence" value="ECO:0007669"/>
    <property type="project" value="InterPro"/>
</dbReference>
<feature type="transmembrane region" description="Helical" evidence="9">
    <location>
        <begin position="585"/>
        <end position="607"/>
    </location>
</feature>
<dbReference type="InterPro" id="IPR013525">
    <property type="entry name" value="ABC2_TM"/>
</dbReference>
<keyword evidence="12" id="KW-1185">Reference proteome</keyword>
<dbReference type="InterPro" id="IPR027417">
    <property type="entry name" value="P-loop_NTPase"/>
</dbReference>
<feature type="transmembrane region" description="Helical" evidence="9">
    <location>
        <begin position="530"/>
        <end position="551"/>
    </location>
</feature>
<evidence type="ECO:0000256" key="7">
    <source>
        <dbReference type="ARBA" id="ARBA00022989"/>
    </source>
</evidence>
<feature type="transmembrane region" description="Helical" evidence="9">
    <location>
        <begin position="681"/>
        <end position="701"/>
    </location>
</feature>
<dbReference type="SMART" id="SM00382">
    <property type="entry name" value="AAA"/>
    <property type="match status" value="1"/>
</dbReference>
<evidence type="ECO:0000256" key="2">
    <source>
        <dbReference type="ARBA" id="ARBA00005814"/>
    </source>
</evidence>
<evidence type="ECO:0000256" key="9">
    <source>
        <dbReference type="SAM" id="Phobius"/>
    </source>
</evidence>
<keyword evidence="7 9" id="KW-1133">Transmembrane helix</keyword>
<evidence type="ECO:0000256" key="8">
    <source>
        <dbReference type="ARBA" id="ARBA00023136"/>
    </source>
</evidence>
<dbReference type="PROSITE" id="PS50893">
    <property type="entry name" value="ABC_TRANSPORTER_2"/>
    <property type="match status" value="1"/>
</dbReference>
<evidence type="ECO:0000259" key="10">
    <source>
        <dbReference type="PROSITE" id="PS50893"/>
    </source>
</evidence>
<sequence length="708" mass="78877">MMTEEKTPLLTQPDDPEAVYVNVTTTGGQPDPNHDHSTTSHIVKDTRFAQSSGSSGSGVRQNLLYEPYDGPLMTGNRYHRQSSSAADIAQPLSLSWKDVNVYAMPKDRGCCRGPPKGAEPRHLLRNVSGIVKPGTLLAILGASGAGKSTLMNVLTCRNQTKNLVVQGDVRLNGVEVGKSIRNMSAYLQQDDLFIGTLTVREHLIFRALLRMDKRIGKKERLQKVEEVIRELGLSKCADTVIGTPGRVKGISGGERKRLAFASEVLSNPPLIFCDEPTSGLDSYMAKNIVQTLKLLVSKGRTIITTLHQPSSEVFEMFDQLLLLTEGRVAYFGPANEALEFFSNENFQCPPNYNPADYFIMTLAILPDSVENCKRRVESICNSFEKTSTCKGMMDEIGEISSSSSNGYNLSSDFDSSRYGASWFAQFINVLWRSWVTNVRDPIVFKAKIFQTIVISVLFGLIYLKTNDEYNQNDVQNINGLLFLLLIQMTMQNLFAVINLFPLELPIFLREYGSGLYGVDVYFLSKNIAELPAFTIFPFVFCTILYWMTGLYQAVDNYLILCAVIVFSANIAGSFGYMVSTAFASVNVALAVAPAVITPLLLFGGFFLNNNTIPDWLLWVKYLSWFQFSNELISVNQWKNVDHIYCTNVTEYPAPEGSPVCETGAAILEGFNFKEDNQFLDLMVMAALFVGFRLLSFILLVIRAKRSKA</sequence>
<dbReference type="Pfam" id="PF01061">
    <property type="entry name" value="ABC2_membrane"/>
    <property type="match status" value="1"/>
</dbReference>